<dbReference type="InParanoid" id="L2GMB3"/>
<dbReference type="HOGENOM" id="CLU_950032_0_0_1"/>
<accession>L2GMB3</accession>
<sequence length="270" mass="31753">MDRQDSTVLVKRVGCNVILCTKNALKIITLRPVQDSHHKLIHTYERDSSSSFKTLRRILKDPKKALKLRGSKKVNLIMLLAIRESNNVPGAFAGVFEDILIGRSQDTKLGTAQKKILKLLTKNSKLLKKLLYKNPRVFLDFIKIFNIKNLSGFEKEIKILREVEKHANKSRDHYGLPLRLHCDFCLENTNSTLIFFDEYQKMIDGIRRRKPYNSLIKESEFYPEIMLYNDFMLSKVNQEFFDRELLNRSFVTDNEILVRNYVKRQVQKKK</sequence>
<reference evidence="2" key="1">
    <citation type="submission" date="2011-05" db="EMBL/GenBank/DDBJ databases">
        <title>The genome sequence of Vittaforma corneae strain ATCC 50505.</title>
        <authorList>
            <consortium name="The Broad Institute Genome Sequencing Platform"/>
            <person name="Cuomo C."/>
            <person name="Didier E."/>
            <person name="Bowers L."/>
            <person name="Young S.K."/>
            <person name="Zeng Q."/>
            <person name="Gargeya S."/>
            <person name="Fitzgerald M."/>
            <person name="Haas B."/>
            <person name="Abouelleil A."/>
            <person name="Alvarado L."/>
            <person name="Arachchi H.M."/>
            <person name="Berlin A."/>
            <person name="Chapman S.B."/>
            <person name="Gearin G."/>
            <person name="Goldberg J."/>
            <person name="Griggs A."/>
            <person name="Gujja S."/>
            <person name="Hansen M."/>
            <person name="Heiman D."/>
            <person name="Howarth C."/>
            <person name="Larimer J."/>
            <person name="Lui A."/>
            <person name="MacDonald P.J.P."/>
            <person name="McCowen C."/>
            <person name="Montmayeur A."/>
            <person name="Murphy C."/>
            <person name="Neiman D."/>
            <person name="Pearson M."/>
            <person name="Priest M."/>
            <person name="Roberts A."/>
            <person name="Saif S."/>
            <person name="Shea T."/>
            <person name="Sisk P."/>
            <person name="Stolte C."/>
            <person name="Sykes S."/>
            <person name="Wortman J."/>
            <person name="Nusbaum C."/>
            <person name="Birren B."/>
        </authorList>
    </citation>
    <scope>NUCLEOTIDE SEQUENCE [LARGE SCALE GENOMIC DNA]</scope>
    <source>
        <strain evidence="2">ATCC 50505</strain>
    </source>
</reference>
<evidence type="ECO:0000313" key="2">
    <source>
        <dbReference type="Proteomes" id="UP000011082"/>
    </source>
</evidence>
<dbReference type="AlphaFoldDB" id="L2GMB3"/>
<organism evidence="1 2">
    <name type="scientific">Vittaforma corneae (strain ATCC 50505)</name>
    <name type="common">Microsporidian parasite</name>
    <name type="synonym">Nosema corneum</name>
    <dbReference type="NCBI Taxonomy" id="993615"/>
    <lineage>
        <taxon>Eukaryota</taxon>
        <taxon>Fungi</taxon>
        <taxon>Fungi incertae sedis</taxon>
        <taxon>Microsporidia</taxon>
        <taxon>Nosematidae</taxon>
        <taxon>Vittaforma</taxon>
    </lineage>
</organism>
<dbReference type="Proteomes" id="UP000011082">
    <property type="component" value="Unassembled WGS sequence"/>
</dbReference>
<keyword evidence="2" id="KW-1185">Reference proteome</keyword>
<name>L2GMB3_VITCO</name>
<dbReference type="RefSeq" id="XP_007604809.1">
    <property type="nucleotide sequence ID" value="XM_007604747.1"/>
</dbReference>
<protein>
    <submittedName>
        <fullName evidence="1">Uncharacterized protein</fullName>
    </submittedName>
</protein>
<evidence type="ECO:0000313" key="1">
    <source>
        <dbReference type="EMBL" id="ELA41615.1"/>
    </source>
</evidence>
<dbReference type="EMBL" id="JH370141">
    <property type="protein sequence ID" value="ELA41615.1"/>
    <property type="molecule type" value="Genomic_DNA"/>
</dbReference>
<gene>
    <name evidence="1" type="ORF">VICG_01363</name>
</gene>
<proteinExistence type="predicted"/>
<dbReference type="VEuPathDB" id="MicrosporidiaDB:VICG_01363"/>
<dbReference type="GeneID" id="19882074"/>